<evidence type="ECO:0000313" key="2">
    <source>
        <dbReference type="EMBL" id="MDE5413298.1"/>
    </source>
</evidence>
<accession>A0ABT5VCZ0</accession>
<dbReference type="InterPro" id="IPR011042">
    <property type="entry name" value="6-blade_b-propeller_TolB-like"/>
</dbReference>
<organism evidence="2 3">
    <name type="scientific">Alkalihalobacterium chitinilyticum</name>
    <dbReference type="NCBI Taxonomy" id="2980103"/>
    <lineage>
        <taxon>Bacteria</taxon>
        <taxon>Bacillati</taxon>
        <taxon>Bacillota</taxon>
        <taxon>Bacilli</taxon>
        <taxon>Bacillales</taxon>
        <taxon>Bacillaceae</taxon>
        <taxon>Alkalihalobacterium</taxon>
    </lineage>
</organism>
<keyword evidence="3" id="KW-1185">Reference proteome</keyword>
<dbReference type="Proteomes" id="UP001148125">
    <property type="component" value="Unassembled WGS sequence"/>
</dbReference>
<comment type="caution">
    <text evidence="2">The sequence shown here is derived from an EMBL/GenBank/DDBJ whole genome shotgun (WGS) entry which is preliminary data.</text>
</comment>
<evidence type="ECO:0000313" key="3">
    <source>
        <dbReference type="Proteomes" id="UP001148125"/>
    </source>
</evidence>
<dbReference type="EMBL" id="JAOTPO010000004">
    <property type="protein sequence ID" value="MDE5413298.1"/>
    <property type="molecule type" value="Genomic_DNA"/>
</dbReference>
<gene>
    <name evidence="2" type="ORF">N7Z68_07855</name>
</gene>
<proteinExistence type="predicted"/>
<dbReference type="SUPFAM" id="SSF82171">
    <property type="entry name" value="DPP6 N-terminal domain-like"/>
    <property type="match status" value="1"/>
</dbReference>
<evidence type="ECO:0000256" key="1">
    <source>
        <dbReference type="SAM" id="SignalP"/>
    </source>
</evidence>
<feature type="chain" id="PRO_5046941318" evidence="1">
    <location>
        <begin position="19"/>
        <end position="382"/>
    </location>
</feature>
<feature type="signal peptide" evidence="1">
    <location>
        <begin position="1"/>
        <end position="18"/>
    </location>
</feature>
<sequence>MKVVKGILGVTLAVSVLAGCNTQGNVQGDGKTVIVSEDVVLESIISDAKVAVSQPEQITLKERITYGELLKIDNEKLYYTRENALFSTSINGANPTLIEHIAAKQLSRNGKKAISVENNSAYVVTLETGKKKKIAELDENHGDVSFADPEGDYLSYYEFTDSNLVLINTDTTEKTLYDFNQLFDSPRNFSFHSGTIHNQDVYLATHIQDKGTALYKLSADNQVEKVITLKNINDNIFDFEFIHDDLLVFNGVYDEEPGIFFYDLNKKAVTKVVSGGTSSEGTWIPSYSISPDGTKLLFNTILHKGDQFLDNVFIASIENNQLSKSIQIIQNAELPAVIKLLAHWNEDSSAFYIPRSDNSEIGYGDLKIDYISFYELDKIETE</sequence>
<dbReference type="PROSITE" id="PS51257">
    <property type="entry name" value="PROKAR_LIPOPROTEIN"/>
    <property type="match status" value="1"/>
</dbReference>
<name>A0ABT5VCZ0_9BACI</name>
<reference evidence="2" key="1">
    <citation type="submission" date="2024-05" db="EMBL/GenBank/DDBJ databases">
        <title>Alkalihalobacillus sp. strain MEB203 novel alkaliphilic bacterium from Lonar Lake, India.</title>
        <authorList>
            <person name="Joshi A."/>
            <person name="Thite S."/>
            <person name="Mengade P."/>
        </authorList>
    </citation>
    <scope>NUCLEOTIDE SEQUENCE</scope>
    <source>
        <strain evidence="2">MEB 203</strain>
    </source>
</reference>
<protein>
    <submittedName>
        <fullName evidence="2">Uncharacterized protein</fullName>
    </submittedName>
</protein>
<keyword evidence="1" id="KW-0732">Signal</keyword>
<dbReference type="RefSeq" id="WP_275117917.1">
    <property type="nucleotide sequence ID" value="NZ_JAOTPO010000004.1"/>
</dbReference>
<dbReference type="Gene3D" id="2.120.10.30">
    <property type="entry name" value="TolB, C-terminal domain"/>
    <property type="match status" value="1"/>
</dbReference>